<comment type="subcellular location">
    <subcellularLocation>
        <location evidence="1">Cell membrane</location>
        <topology evidence="1">Multi-pass membrane protein</topology>
    </subcellularLocation>
</comment>
<evidence type="ECO:0000313" key="9">
    <source>
        <dbReference type="EMBL" id="SCW20966.1"/>
    </source>
</evidence>
<name>A0A1R3TFT8_STRSL</name>
<dbReference type="EMBL" id="LT622836">
    <property type="protein sequence ID" value="SCW20966.1"/>
    <property type="molecule type" value="Genomic_DNA"/>
</dbReference>
<evidence type="ECO:0000256" key="5">
    <source>
        <dbReference type="ARBA" id="ARBA00022989"/>
    </source>
</evidence>
<proteinExistence type="inferred from homology"/>
<keyword evidence="3" id="KW-1003">Cell membrane</keyword>
<evidence type="ECO:0000256" key="3">
    <source>
        <dbReference type="ARBA" id="ARBA00022475"/>
    </source>
</evidence>
<keyword evidence="6 7" id="KW-0472">Membrane</keyword>
<comment type="similarity">
    <text evidence="2">Belongs to the ABC-4 integral membrane protein family. LolC/E subfamily.</text>
</comment>
<dbReference type="GO" id="GO:0098797">
    <property type="term" value="C:plasma membrane protein complex"/>
    <property type="evidence" value="ECO:0007669"/>
    <property type="project" value="TreeGrafter"/>
</dbReference>
<feature type="transmembrane region" description="Helical" evidence="7">
    <location>
        <begin position="727"/>
        <end position="752"/>
    </location>
</feature>
<dbReference type="InterPro" id="IPR051447">
    <property type="entry name" value="Lipoprotein-release_system"/>
</dbReference>
<keyword evidence="4 7" id="KW-0812">Transmembrane</keyword>
<dbReference type="InterPro" id="IPR003838">
    <property type="entry name" value="ABC3_permease_C"/>
</dbReference>
<feature type="transmembrane region" description="Helical" evidence="7">
    <location>
        <begin position="416"/>
        <end position="434"/>
    </location>
</feature>
<evidence type="ECO:0000256" key="6">
    <source>
        <dbReference type="ARBA" id="ARBA00023136"/>
    </source>
</evidence>
<dbReference type="Pfam" id="PF02687">
    <property type="entry name" value="FtsX"/>
    <property type="match status" value="2"/>
</dbReference>
<accession>A0A1R3TFT8</accession>
<protein>
    <recommendedName>
        <fullName evidence="8">ABC3 transporter permease C-terminal domain-containing protein</fullName>
    </recommendedName>
</protein>
<sequence length="762" mass="86496">MKLIRLLLISNLKKRKVFSITIFLLTVILIAVGTSTLSAIEGNGTIYEERYAKHKGPDQLLSFSNESYDKDLKGDLEKNKKIKSVEEVRGIQANVKDRDDKDVVAILRKNGDFIKHKVKGNEIYVSKYFQNTGKYKIGDTIKLNLYNYQKSFKIKGFFEDTIFGSPIMRYNQFIVADKEFETISNLTNNTGSGKVFLLINWESSINATNVDEYTKNTLKSYPKVDLAEFSYNRFYIKKAYTMLPSIISIILLVATAFLVFTTLFVLRYTLKTAIRADYKEIGILRAIGMRYNTIRKSYCIFYGGIIVSGILIGNVLSSLATPILLNSFLKINGLSKISYIKYNIKDGMIISVVFLVICILVLLGMLYKVKRISPVNAITNQTQKNTISRGSILSPKFLPFFIRYALKQILSKFKQYVSLLIVVILFSSLLYSLLGLNYSFSKKDNVYGILGLPQNDLVLSSNKMNDIEEVERKIANDYDVSFSQTFSQTTLKIGNENVVTMVYGKIPSTIKVTKGNVPVNSDEIIIGNNLAKTLHKSVGDEVNIKTNNEKDKKYKIVGIYNSVNNLGKEAYILNSGYGKLGWPVKTNQKVIQFKKHEDIDKILDKNYNLGTSVIISNARSSTDNLIKVIQNALFFILLIVSVISLVLSALITFLLTMVNIKQEDSELKINRLLGFTVKSLRLQYVFRIEIITILGSILGFGIYYFFSESVLNMLTSLLGLSEIVVNLNFWSMVVVVVFFMVINLIITFISTYRLNKYRYIKK</sequence>
<feature type="transmembrane region" description="Helical" evidence="7">
    <location>
        <begin position="242"/>
        <end position="266"/>
    </location>
</feature>
<dbReference type="RefSeq" id="WP_171021845.1">
    <property type="nucleotide sequence ID" value="NZ_JADNGE010000014.1"/>
</dbReference>
<dbReference type="PANTHER" id="PTHR30489:SF0">
    <property type="entry name" value="LIPOPROTEIN-RELEASING SYSTEM TRANSMEMBRANE PROTEIN LOLE"/>
    <property type="match status" value="1"/>
</dbReference>
<reference evidence="9" key="1">
    <citation type="submission" date="2016-08" db="EMBL/GenBank/DDBJ databases">
        <authorList>
            <person name="Seilhamer J.J."/>
        </authorList>
    </citation>
    <scope>NUCLEOTIDE SEQUENCE</scope>
    <source>
        <strain evidence="9">N20</strain>
    </source>
</reference>
<feature type="transmembrane region" description="Helical" evidence="7">
    <location>
        <begin position="632"/>
        <end position="658"/>
    </location>
</feature>
<feature type="domain" description="ABC3 transporter permease C-terminal" evidence="8">
    <location>
        <begin position="253"/>
        <end position="372"/>
    </location>
</feature>
<evidence type="ECO:0000256" key="1">
    <source>
        <dbReference type="ARBA" id="ARBA00004651"/>
    </source>
</evidence>
<reference evidence="9" key="2">
    <citation type="submission" date="2017-02" db="EMBL/GenBank/DDBJ databases">
        <title>Diversity of integrative and conjugative elements of Streptococcus salivarius and their intra- and interspecies transfer.</title>
        <authorList>
            <person name="Dahmane N."/>
            <person name="Libante V."/>
            <person name="Charron-Bourgoin F."/>
            <person name="Guedon E."/>
            <person name="Guedon G."/>
            <person name="Leblond-Bourget N."/>
            <person name="Payot S."/>
        </authorList>
    </citation>
    <scope>NUCLEOTIDE SEQUENCE</scope>
    <source>
        <strain evidence="9">N20</strain>
    </source>
</reference>
<feature type="transmembrane region" description="Helical" evidence="7">
    <location>
        <begin position="299"/>
        <end position="328"/>
    </location>
</feature>
<organism evidence="9">
    <name type="scientific">Streptococcus salivarius</name>
    <dbReference type="NCBI Taxonomy" id="1304"/>
    <lineage>
        <taxon>Bacteria</taxon>
        <taxon>Bacillati</taxon>
        <taxon>Bacillota</taxon>
        <taxon>Bacilli</taxon>
        <taxon>Lactobacillales</taxon>
        <taxon>Streptococcaceae</taxon>
        <taxon>Streptococcus</taxon>
    </lineage>
</organism>
<evidence type="ECO:0000256" key="7">
    <source>
        <dbReference type="SAM" id="Phobius"/>
    </source>
</evidence>
<feature type="domain" description="ABC3 transporter permease C-terminal" evidence="8">
    <location>
        <begin position="639"/>
        <end position="756"/>
    </location>
</feature>
<keyword evidence="5 7" id="KW-1133">Transmembrane helix</keyword>
<evidence type="ECO:0000256" key="2">
    <source>
        <dbReference type="ARBA" id="ARBA00005236"/>
    </source>
</evidence>
<evidence type="ECO:0000259" key="8">
    <source>
        <dbReference type="Pfam" id="PF02687"/>
    </source>
</evidence>
<feature type="transmembrane region" description="Helical" evidence="7">
    <location>
        <begin position="348"/>
        <end position="367"/>
    </location>
</feature>
<feature type="transmembrane region" description="Helical" evidence="7">
    <location>
        <begin position="684"/>
        <end position="707"/>
    </location>
</feature>
<dbReference type="AlphaFoldDB" id="A0A1R3TFT8"/>
<dbReference type="PANTHER" id="PTHR30489">
    <property type="entry name" value="LIPOPROTEIN-RELEASING SYSTEM TRANSMEMBRANE PROTEIN LOLE"/>
    <property type="match status" value="1"/>
</dbReference>
<dbReference type="GO" id="GO:0044874">
    <property type="term" value="P:lipoprotein localization to outer membrane"/>
    <property type="evidence" value="ECO:0007669"/>
    <property type="project" value="TreeGrafter"/>
</dbReference>
<evidence type="ECO:0000256" key="4">
    <source>
        <dbReference type="ARBA" id="ARBA00022692"/>
    </source>
</evidence>